<dbReference type="InterPro" id="IPR019956">
    <property type="entry name" value="Ubiquitin_dom"/>
</dbReference>
<dbReference type="GO" id="GO:0005737">
    <property type="term" value="C:cytoplasm"/>
    <property type="evidence" value="ECO:0000318"/>
    <property type="project" value="GO_Central"/>
</dbReference>
<dbReference type="PANTHER" id="PTHR10666">
    <property type="entry name" value="UBIQUITIN"/>
    <property type="match status" value="1"/>
</dbReference>
<dbReference type="IntAct" id="O44821">
    <property type="interactions" value="9"/>
</dbReference>
<dbReference type="SMART" id="SM00213">
    <property type="entry name" value="UBQ"/>
    <property type="match status" value="1"/>
</dbReference>
<evidence type="ECO:0000313" key="5">
    <source>
        <dbReference type="WormBase" id="F52C6.2"/>
    </source>
</evidence>
<dbReference type="GO" id="GO:0019941">
    <property type="term" value="P:modification-dependent protein catabolic process"/>
    <property type="evidence" value="ECO:0000318"/>
    <property type="project" value="GO_Central"/>
</dbReference>
<dbReference type="DIP" id="DIP-25069N"/>
<accession>O44821</accession>
<dbReference type="GO" id="GO:0016567">
    <property type="term" value="P:protein ubiquitination"/>
    <property type="evidence" value="ECO:0000318"/>
    <property type="project" value="GO_Central"/>
</dbReference>
<dbReference type="InterPro" id="IPR000626">
    <property type="entry name" value="Ubiquitin-like_dom"/>
</dbReference>
<dbReference type="FunCoup" id="O44821">
    <property type="interactions" value="1198"/>
</dbReference>
<dbReference type="CTD" id="173558"/>
<protein>
    <submittedName>
        <fullName evidence="3">Ubiquitin-like domain-containing protein</fullName>
    </submittedName>
</protein>
<dbReference type="WormBase" id="F52C6.2">
    <property type="protein sequence ID" value="CE44828"/>
    <property type="gene ID" value="WBGene00018659"/>
</dbReference>
<dbReference type="UCSC" id="F52C6.2.1">
    <property type="organism name" value="c. elegans"/>
</dbReference>
<dbReference type="InParanoid" id="O44821"/>
<reference evidence="3 4" key="1">
    <citation type="journal article" date="1998" name="Science">
        <title>Genome sequence of the nematode C. elegans: a platform for investigating biology.</title>
        <authorList>
            <consortium name="The C. elegans sequencing consortium"/>
            <person name="Sulson J.E."/>
            <person name="Waterston R."/>
        </authorList>
    </citation>
    <scope>NUCLEOTIDE SEQUENCE [LARGE SCALE GENOMIC DNA]</scope>
    <source>
        <strain evidence="3 4">Bristol N2</strain>
    </source>
</reference>
<dbReference type="InterPro" id="IPR019954">
    <property type="entry name" value="Ubiquitin_CS"/>
</dbReference>
<dbReference type="eggNOG" id="KOG0001">
    <property type="taxonomic scope" value="Eukaryota"/>
</dbReference>
<evidence type="ECO:0000313" key="4">
    <source>
        <dbReference type="Proteomes" id="UP000001940"/>
    </source>
</evidence>
<dbReference type="Bgee" id="WBGene00018659">
    <property type="expression patterns" value="Expressed in germ line (C elegans) and 3 other cell types or tissues"/>
</dbReference>
<dbReference type="GeneID" id="173558"/>
<organism evidence="3 4">
    <name type="scientific">Caenorhabditis elegans</name>
    <dbReference type="NCBI Taxonomy" id="6239"/>
    <lineage>
        <taxon>Eukaryota</taxon>
        <taxon>Metazoa</taxon>
        <taxon>Ecdysozoa</taxon>
        <taxon>Nematoda</taxon>
        <taxon>Chromadorea</taxon>
        <taxon>Rhabditida</taxon>
        <taxon>Rhabditina</taxon>
        <taxon>Rhabditomorpha</taxon>
        <taxon>Rhabditoidea</taxon>
        <taxon>Rhabditidae</taxon>
        <taxon>Peloderinae</taxon>
        <taxon>Caenorhabditis</taxon>
    </lineage>
</organism>
<dbReference type="GO" id="GO:0005634">
    <property type="term" value="C:nucleus"/>
    <property type="evidence" value="ECO:0000318"/>
    <property type="project" value="GO_Central"/>
</dbReference>
<feature type="domain" description="Ubiquitin-like" evidence="2">
    <location>
        <begin position="154"/>
        <end position="224"/>
    </location>
</feature>
<dbReference type="AGR" id="WB:WBGene00018659"/>
<feature type="compositionally biased region" description="Basic and acidic residues" evidence="1">
    <location>
        <begin position="76"/>
        <end position="88"/>
    </location>
</feature>
<dbReference type="PaxDb" id="6239-F52C6.2"/>
<evidence type="ECO:0000259" key="2">
    <source>
        <dbReference type="PROSITE" id="PS50053"/>
    </source>
</evidence>
<dbReference type="FunFam" id="3.10.20.90:FF:000306">
    <property type="entry name" value="Putative ubiquitin-like protein"/>
    <property type="match status" value="1"/>
</dbReference>
<dbReference type="GO" id="GO:0031386">
    <property type="term" value="F:protein tag activity"/>
    <property type="evidence" value="ECO:0000318"/>
    <property type="project" value="GO_Central"/>
</dbReference>
<dbReference type="AlphaFoldDB" id="O44821"/>
<name>O44821_CAEEL</name>
<keyword evidence="4" id="KW-1185">Reference proteome</keyword>
<proteinExistence type="predicted"/>
<dbReference type="RefSeq" id="NP_494128.3">
    <property type="nucleotide sequence ID" value="NM_061727.4"/>
</dbReference>
<dbReference type="STRING" id="6239.F52C6.2.1"/>
<dbReference type="Gene3D" id="3.10.20.90">
    <property type="entry name" value="Phosphatidylinositol 3-kinase Catalytic Subunit, Chain A, domain 1"/>
    <property type="match status" value="1"/>
</dbReference>
<dbReference type="SUPFAM" id="SSF54236">
    <property type="entry name" value="Ubiquitin-like"/>
    <property type="match status" value="1"/>
</dbReference>
<evidence type="ECO:0000313" key="3">
    <source>
        <dbReference type="EMBL" id="CCD67526.1"/>
    </source>
</evidence>
<feature type="region of interest" description="Disordered" evidence="1">
    <location>
        <begin position="61"/>
        <end position="99"/>
    </location>
</feature>
<dbReference type="EMBL" id="BX284602">
    <property type="protein sequence ID" value="CCD67526.1"/>
    <property type="molecule type" value="Genomic_DNA"/>
</dbReference>
<dbReference type="GO" id="GO:0031625">
    <property type="term" value="F:ubiquitin protein ligase binding"/>
    <property type="evidence" value="ECO:0000318"/>
    <property type="project" value="GO_Central"/>
</dbReference>
<dbReference type="PhylomeDB" id="O44821"/>
<dbReference type="InterPro" id="IPR029071">
    <property type="entry name" value="Ubiquitin-like_domsf"/>
</dbReference>
<evidence type="ECO:0000256" key="1">
    <source>
        <dbReference type="SAM" id="MobiDB-lite"/>
    </source>
</evidence>
<dbReference type="PROSITE" id="PS50053">
    <property type="entry name" value="UBIQUITIN_2"/>
    <property type="match status" value="1"/>
</dbReference>
<dbReference type="Proteomes" id="UP000001940">
    <property type="component" value="Chromosome II"/>
</dbReference>
<gene>
    <name evidence="3" type="ORF">CELE_F52C6.2</name>
    <name evidence="3 5" type="ORF">F52C6.2</name>
</gene>
<dbReference type="CDD" id="cd17039">
    <property type="entry name" value="Ubl_ubiquitin_like"/>
    <property type="match status" value="1"/>
</dbReference>
<dbReference type="SMR" id="O44821"/>
<dbReference type="PROSITE" id="PS00299">
    <property type="entry name" value="UBIQUITIN_1"/>
    <property type="match status" value="1"/>
</dbReference>
<dbReference type="KEGG" id="cel:CELE_F52C6.2"/>
<dbReference type="OrthoDB" id="428577at2759"/>
<dbReference type="HOGENOM" id="CLU_1215730_0_0_1"/>
<dbReference type="PRINTS" id="PR00348">
    <property type="entry name" value="UBIQUITIN"/>
</dbReference>
<dbReference type="InterPro" id="IPR050158">
    <property type="entry name" value="Ubiquitin_ubiquitin-like"/>
</dbReference>
<dbReference type="Pfam" id="PF00240">
    <property type="entry name" value="ubiquitin"/>
    <property type="match status" value="1"/>
</dbReference>
<sequence>MLLSIKTSTGKTITVEAPKSVKTEVRYKQGVVFAVSYDKDAGNQIIEMEDTVQDVKIQEAQQAPLRESEEVTGDPIKVEASDTNRNEENPDLAGPPAEPVIRGTAASGRIVNVRLAGKRIVQPNRRFTSYLPSSAVRRVASPYQIRRVSVDGNFNVFVKNSTGGKTTAVSIKNTDTIGTLKLKVQEKEGIPPNQQRLLFKGSELMDYRTVAHCGLRQGTSLDLVRLDA</sequence>